<accession>A0ABZ3D264</accession>
<gene>
    <name evidence="9" type="ORF">AAC691_16455</name>
</gene>
<feature type="transmembrane region" description="Helical" evidence="8">
    <location>
        <begin position="407"/>
        <end position="426"/>
    </location>
</feature>
<dbReference type="InterPro" id="IPR050171">
    <property type="entry name" value="MFS_Transporters"/>
</dbReference>
<feature type="transmembrane region" description="Helical" evidence="8">
    <location>
        <begin position="115"/>
        <end position="132"/>
    </location>
</feature>
<keyword evidence="5 8" id="KW-1133">Transmembrane helix</keyword>
<name>A0ABZ3D264_9PROT</name>
<organism evidence="9 10">
    <name type="scientific">Nguyenibacter vanlangensis</name>
    <dbReference type="NCBI Taxonomy" id="1216886"/>
    <lineage>
        <taxon>Bacteria</taxon>
        <taxon>Pseudomonadati</taxon>
        <taxon>Pseudomonadota</taxon>
        <taxon>Alphaproteobacteria</taxon>
        <taxon>Acetobacterales</taxon>
        <taxon>Acetobacteraceae</taxon>
        <taxon>Nguyenibacter</taxon>
    </lineage>
</organism>
<evidence type="ECO:0000256" key="6">
    <source>
        <dbReference type="ARBA" id="ARBA00023136"/>
    </source>
</evidence>
<evidence type="ECO:0000256" key="1">
    <source>
        <dbReference type="ARBA" id="ARBA00004651"/>
    </source>
</evidence>
<feature type="transmembrane region" description="Helical" evidence="8">
    <location>
        <begin position="205"/>
        <end position="226"/>
    </location>
</feature>
<comment type="subcellular location">
    <subcellularLocation>
        <location evidence="1">Cell membrane</location>
        <topology evidence="1">Multi-pass membrane protein</topology>
    </subcellularLocation>
</comment>
<dbReference type="Proteomes" id="UP001449795">
    <property type="component" value="Chromosome"/>
</dbReference>
<keyword evidence="4 8" id="KW-0812">Transmembrane</keyword>
<evidence type="ECO:0000313" key="10">
    <source>
        <dbReference type="Proteomes" id="UP001449795"/>
    </source>
</evidence>
<feature type="transmembrane region" description="Helical" evidence="8">
    <location>
        <begin position="305"/>
        <end position="328"/>
    </location>
</feature>
<feature type="transmembrane region" description="Helical" evidence="8">
    <location>
        <begin position="42"/>
        <end position="64"/>
    </location>
</feature>
<keyword evidence="3" id="KW-1003">Cell membrane</keyword>
<dbReference type="InterPro" id="IPR036259">
    <property type="entry name" value="MFS_trans_sf"/>
</dbReference>
<dbReference type="SUPFAM" id="SSF103473">
    <property type="entry name" value="MFS general substrate transporter"/>
    <property type="match status" value="1"/>
</dbReference>
<proteinExistence type="predicted"/>
<feature type="transmembrane region" description="Helical" evidence="8">
    <location>
        <begin position="257"/>
        <end position="276"/>
    </location>
</feature>
<evidence type="ECO:0000256" key="8">
    <source>
        <dbReference type="SAM" id="Phobius"/>
    </source>
</evidence>
<feature type="transmembrane region" description="Helical" evidence="8">
    <location>
        <begin position="176"/>
        <end position="199"/>
    </location>
</feature>
<feature type="transmembrane region" description="Helical" evidence="8">
    <location>
        <begin position="438"/>
        <end position="459"/>
    </location>
</feature>
<feature type="transmembrane region" description="Helical" evidence="8">
    <location>
        <begin position="84"/>
        <end position="108"/>
    </location>
</feature>
<keyword evidence="10" id="KW-1185">Reference proteome</keyword>
<dbReference type="PANTHER" id="PTHR23517:SF15">
    <property type="entry name" value="PROTON-DEPENDENT OLIGOPEPTIDE FAMILY TRANSPORT PROTEIN"/>
    <property type="match status" value="1"/>
</dbReference>
<evidence type="ECO:0000256" key="3">
    <source>
        <dbReference type="ARBA" id="ARBA00022475"/>
    </source>
</evidence>
<keyword evidence="2" id="KW-0813">Transport</keyword>
<dbReference type="EMBL" id="CP152276">
    <property type="protein sequence ID" value="XAE41852.1"/>
    <property type="molecule type" value="Genomic_DNA"/>
</dbReference>
<evidence type="ECO:0000313" key="9">
    <source>
        <dbReference type="EMBL" id="XAE41852.1"/>
    </source>
</evidence>
<feature type="region of interest" description="Disordered" evidence="7">
    <location>
        <begin position="231"/>
        <end position="251"/>
    </location>
</feature>
<dbReference type="RefSeq" id="WP_342627685.1">
    <property type="nucleotide sequence ID" value="NZ_CP152276.1"/>
</dbReference>
<feature type="transmembrane region" description="Helical" evidence="8">
    <location>
        <begin position="372"/>
        <end position="395"/>
    </location>
</feature>
<evidence type="ECO:0000256" key="7">
    <source>
        <dbReference type="SAM" id="MobiDB-lite"/>
    </source>
</evidence>
<protein>
    <recommendedName>
        <fullName evidence="11">MFS transporter</fullName>
    </recommendedName>
</protein>
<keyword evidence="6 8" id="KW-0472">Membrane</keyword>
<dbReference type="PANTHER" id="PTHR23517">
    <property type="entry name" value="RESISTANCE PROTEIN MDTM, PUTATIVE-RELATED-RELATED"/>
    <property type="match status" value="1"/>
</dbReference>
<evidence type="ECO:0000256" key="2">
    <source>
        <dbReference type="ARBA" id="ARBA00022448"/>
    </source>
</evidence>
<evidence type="ECO:0000256" key="5">
    <source>
        <dbReference type="ARBA" id="ARBA00022989"/>
    </source>
</evidence>
<evidence type="ECO:0008006" key="11">
    <source>
        <dbReference type="Google" id="ProtNLM"/>
    </source>
</evidence>
<reference evidence="9 10" key="1">
    <citation type="submission" date="2024-04" db="EMBL/GenBank/DDBJ databases">
        <title>Complete genome sequence of Nguyenibacter vanlangesis HBCM-1154, a strain capable of nitrogen fixation, IAA production, and phosphorus solubilization isolated from sugarcane soil.</title>
        <authorList>
            <person name="MY HANH P."/>
        </authorList>
    </citation>
    <scope>NUCLEOTIDE SEQUENCE [LARGE SCALE GENOMIC DNA]</scope>
    <source>
        <strain evidence="9 10">HBCM 1154</strain>
    </source>
</reference>
<dbReference type="Gene3D" id="1.20.1250.20">
    <property type="entry name" value="MFS general substrate transporter like domains"/>
    <property type="match status" value="2"/>
</dbReference>
<feature type="transmembrane region" description="Helical" evidence="8">
    <location>
        <begin position="138"/>
        <end position="155"/>
    </location>
</feature>
<evidence type="ECO:0000256" key="4">
    <source>
        <dbReference type="ARBA" id="ARBA00022692"/>
    </source>
</evidence>
<feature type="transmembrane region" description="Helical" evidence="8">
    <location>
        <begin position="340"/>
        <end position="360"/>
    </location>
</feature>
<sequence length="479" mass="49990">MRRIDGGTTSHRFLGHPPGLGVIAVAQGAWYFTRYGAQSIMVLYLAHVLFNAAAHPAVLGGWGLRHLLGWEIGAGQGSQVGGQALAAALIGTLAFAAMPVQILGGLLADRVLGRRWGTALGLACLTVAPLLWSFDFSFVLGLPFSVCGLALANTLNAQVGDLYRPGDERLADAFQLLALVQDAAVVLGPLVCGGAAAWAGFHAGFAVAAMVMGTGTLTYLLGWASLPRPAGDDARTARPGPGPGPGPGANAETETNWRLLAILAGLVPVLALAQVGNEQVYDTYILWGEQHYARTLFGLTMPASWLLSLDAGISLATQIAGLAFWRAYERRFAAPGEIDQVAMFSVIAALAPLVLALAAARSPHGPTISLLWGILFHTINDFAMSAVMPIGMALYVRVSPAGLKGTIVAGFALITRLSDVIAGRLGAMLPDLGSTRFWLAHAALIAVAACLLILAARLFRAELAPAEGTRRTGAQIIEV</sequence>